<feature type="transmembrane region" description="Helical" evidence="1">
    <location>
        <begin position="514"/>
        <end position="533"/>
    </location>
</feature>
<evidence type="ECO:0000313" key="3">
    <source>
        <dbReference type="Proteomes" id="UP000503336"/>
    </source>
</evidence>
<feature type="transmembrane region" description="Helical" evidence="1">
    <location>
        <begin position="545"/>
        <end position="565"/>
    </location>
</feature>
<dbReference type="Proteomes" id="UP000503336">
    <property type="component" value="Chromosome"/>
</dbReference>
<feature type="transmembrane region" description="Helical" evidence="1">
    <location>
        <begin position="35"/>
        <end position="57"/>
    </location>
</feature>
<keyword evidence="1" id="KW-1133">Transmembrane helix</keyword>
<dbReference type="RefSeq" id="WP_165098819.1">
    <property type="nucleotide sequence ID" value="NZ_CP049056.1"/>
</dbReference>
<feature type="transmembrane region" description="Helical" evidence="1">
    <location>
        <begin position="480"/>
        <end position="502"/>
    </location>
</feature>
<keyword evidence="1" id="KW-0472">Membrane</keyword>
<accession>A0A7L5BY61</accession>
<name>A0A7L5BY61_9RHOB</name>
<keyword evidence="1" id="KW-0812">Transmembrane</keyword>
<reference evidence="2 3" key="1">
    <citation type="submission" date="2020-02" db="EMBL/GenBank/DDBJ databases">
        <title>complete genome sequence of Rhodobacteraceae bacterium.</title>
        <authorList>
            <person name="Park J."/>
            <person name="Kim Y.-S."/>
            <person name="Kim K.-H."/>
        </authorList>
    </citation>
    <scope>NUCLEOTIDE SEQUENCE [LARGE SCALE GENOMIC DNA]</scope>
    <source>
        <strain evidence="2 3">RR4-56</strain>
    </source>
</reference>
<dbReference type="EMBL" id="CP049056">
    <property type="protein sequence ID" value="QIE56073.1"/>
    <property type="molecule type" value="Genomic_DNA"/>
</dbReference>
<feature type="transmembrane region" description="Helical" evidence="1">
    <location>
        <begin position="145"/>
        <end position="163"/>
    </location>
</feature>
<organism evidence="2 3">
    <name type="scientific">Pikeienuella piscinae</name>
    <dbReference type="NCBI Taxonomy" id="2748098"/>
    <lineage>
        <taxon>Bacteria</taxon>
        <taxon>Pseudomonadati</taxon>
        <taxon>Pseudomonadota</taxon>
        <taxon>Alphaproteobacteria</taxon>
        <taxon>Rhodobacterales</taxon>
        <taxon>Paracoccaceae</taxon>
        <taxon>Pikeienuella</taxon>
    </lineage>
</organism>
<gene>
    <name evidence="2" type="ORF">G5B40_11775</name>
</gene>
<proteinExistence type="predicted"/>
<feature type="transmembrane region" description="Helical" evidence="1">
    <location>
        <begin position="580"/>
        <end position="602"/>
    </location>
</feature>
<feature type="transmembrane region" description="Helical" evidence="1">
    <location>
        <begin position="439"/>
        <end position="460"/>
    </location>
</feature>
<evidence type="ECO:0000256" key="1">
    <source>
        <dbReference type="SAM" id="Phobius"/>
    </source>
</evidence>
<keyword evidence="3" id="KW-1185">Reference proteome</keyword>
<evidence type="ECO:0000313" key="2">
    <source>
        <dbReference type="EMBL" id="QIE56073.1"/>
    </source>
</evidence>
<protein>
    <submittedName>
        <fullName evidence="2">Uncharacterized protein</fullName>
    </submittedName>
</protein>
<dbReference type="AlphaFoldDB" id="A0A7L5BY61"/>
<dbReference type="KEGG" id="hdh:G5B40_11775"/>
<sequence length="624" mass="68598">MQYAVTGALVFLAVIVVHGGGWLGLGPELRDDADVGAGTTPTTLIVVLALALVFFFYRLKFADWADPARKPLGFPARPTRHFTTWIQYQMWAAIYALTGAFIVFLVYSTPSEVIGLLQALQAKFIANEVSSALGEGAMEGAIPRYTLEALLLGVAVAMAFLGFPQVEPRWRAMLQRAAFIPTRATSLVDTFREDFSRFSPGTDEIERFIDAQNTRPESRRLYAADFEQNNRDDGYLEIYPRLEFILWKFRELSADRRVELGIDVFRDDLARIERDMDPVRASIRGIGQAIDSVYGARFPGEIANLHDEHGFERGGDDGAAVILYDDILRNVLKSWIGGQPRHEDKVLTDHMLRNIKDVRTRCDLLLEQLMQIVVMMALRNISPGRFLEELGFGDQIAARERIGADVLPWLILSVSFVSIPIAVLLGAAGEWAGRPVDQFQVVVFSIVMQSPAIVTAFLMANLITTQSGFGIRGSGRAKYWTFDVLVCFVSAVAMVVVFVSLLPRLGDEFDRPAALSYVQAPAVYGTYVAIAFFRGIANQPIFKPLDLVMLPIWAAVATVLGRMIVARDVIGMLSGDDGKLTAGLVAAAVINALAVIAPIYFLPRYLGAGADLASARQAPSPATP</sequence>
<feature type="transmembrane region" description="Helical" evidence="1">
    <location>
        <begin position="406"/>
        <end position="427"/>
    </location>
</feature>
<feature type="transmembrane region" description="Helical" evidence="1">
    <location>
        <begin position="88"/>
        <end position="107"/>
    </location>
</feature>